<name>A0A443RS15_9ACAR</name>
<protein>
    <recommendedName>
        <fullName evidence="5">Retinol dehydrogenase 12-like protein</fullName>
    </recommendedName>
</protein>
<keyword evidence="4" id="KW-1185">Reference proteome</keyword>
<sequence length="304" mass="33987">MTYLGIRLFAISYTSEASIDGKTVIITGGNTGIGKEAAIDLAKRGGKVIIVCRNAERAENAVKDIKEASKSDNVHYYLMDLASLQSVREAAAKILENEKRIDILINNAGIMMTPYTKTIDGYESQFATNYLGHFLFTLLLMKRIKESKNARIINVSSEAHKNGSINFDDINSEKYYSPFYAYANSKLANILFTRELSRRLGETDVHVYALHPGFVHTELGRSVENSVVKYIINFLMRWIGKTSQQGAQTIIYCAVDENAGNETGLYYSECMAFHPSTQALSHETAAKLWDLSLEMVGLENYSEI</sequence>
<dbReference type="PANTHER" id="PTHR43157:SF73">
    <property type="entry name" value="WW DOMAIN-CONTAINING OXIDOREDUCTASE-LIKE PROTEIN"/>
    <property type="match status" value="1"/>
</dbReference>
<dbReference type="InterPro" id="IPR036291">
    <property type="entry name" value="NAD(P)-bd_dom_sf"/>
</dbReference>
<dbReference type="STRING" id="1965070.A0A443RS15"/>
<dbReference type="GO" id="GO:0016491">
    <property type="term" value="F:oxidoreductase activity"/>
    <property type="evidence" value="ECO:0007669"/>
    <property type="project" value="UniProtKB-KW"/>
</dbReference>
<dbReference type="InterPro" id="IPR002347">
    <property type="entry name" value="SDR_fam"/>
</dbReference>
<evidence type="ECO:0000256" key="2">
    <source>
        <dbReference type="RuleBase" id="RU000363"/>
    </source>
</evidence>
<evidence type="ECO:0000256" key="1">
    <source>
        <dbReference type="ARBA" id="ARBA00023002"/>
    </source>
</evidence>
<dbReference type="OrthoDB" id="6411518at2759"/>
<dbReference type="AlphaFoldDB" id="A0A443RS15"/>
<dbReference type="Gene3D" id="3.40.50.720">
    <property type="entry name" value="NAD(P)-binding Rossmann-like Domain"/>
    <property type="match status" value="1"/>
</dbReference>
<comment type="similarity">
    <text evidence="2">Belongs to the short-chain dehydrogenases/reductases (SDR) family.</text>
</comment>
<accession>A0A443RS15</accession>
<dbReference type="PANTHER" id="PTHR43157">
    <property type="entry name" value="PHOSPHATIDYLINOSITOL-GLYCAN BIOSYNTHESIS CLASS F PROTEIN-RELATED"/>
    <property type="match status" value="1"/>
</dbReference>
<dbReference type="PRINTS" id="PR00081">
    <property type="entry name" value="GDHRDH"/>
</dbReference>
<evidence type="ECO:0000313" key="3">
    <source>
        <dbReference type="EMBL" id="RWS18052.1"/>
    </source>
</evidence>
<dbReference type="PRINTS" id="PR00080">
    <property type="entry name" value="SDRFAMILY"/>
</dbReference>
<dbReference type="Pfam" id="PF00106">
    <property type="entry name" value="adh_short"/>
    <property type="match status" value="1"/>
</dbReference>
<keyword evidence="1" id="KW-0560">Oxidoreductase</keyword>
<dbReference type="SUPFAM" id="SSF51735">
    <property type="entry name" value="NAD(P)-binding Rossmann-fold domains"/>
    <property type="match status" value="1"/>
</dbReference>
<dbReference type="CDD" id="cd05327">
    <property type="entry name" value="retinol-DH_like_SDR_c_like"/>
    <property type="match status" value="1"/>
</dbReference>
<dbReference type="EMBL" id="NCKU01000001">
    <property type="protein sequence ID" value="RWS18052.1"/>
    <property type="molecule type" value="Genomic_DNA"/>
</dbReference>
<proteinExistence type="inferred from homology"/>
<organism evidence="3 4">
    <name type="scientific">Dinothrombium tinctorium</name>
    <dbReference type="NCBI Taxonomy" id="1965070"/>
    <lineage>
        <taxon>Eukaryota</taxon>
        <taxon>Metazoa</taxon>
        <taxon>Ecdysozoa</taxon>
        <taxon>Arthropoda</taxon>
        <taxon>Chelicerata</taxon>
        <taxon>Arachnida</taxon>
        <taxon>Acari</taxon>
        <taxon>Acariformes</taxon>
        <taxon>Trombidiformes</taxon>
        <taxon>Prostigmata</taxon>
        <taxon>Anystina</taxon>
        <taxon>Parasitengona</taxon>
        <taxon>Trombidioidea</taxon>
        <taxon>Trombidiidae</taxon>
        <taxon>Dinothrombium</taxon>
    </lineage>
</organism>
<evidence type="ECO:0008006" key="5">
    <source>
        <dbReference type="Google" id="ProtNLM"/>
    </source>
</evidence>
<gene>
    <name evidence="3" type="ORF">B4U79_03978</name>
</gene>
<reference evidence="3 4" key="1">
    <citation type="journal article" date="2018" name="Gigascience">
        <title>Genomes of trombidid mites reveal novel predicted allergens and laterally-transferred genes associated with secondary metabolism.</title>
        <authorList>
            <person name="Dong X."/>
            <person name="Chaisiri K."/>
            <person name="Xia D."/>
            <person name="Armstrong S.D."/>
            <person name="Fang Y."/>
            <person name="Donnelly M.J."/>
            <person name="Kadowaki T."/>
            <person name="McGarry J.W."/>
            <person name="Darby A.C."/>
            <person name="Makepeace B.L."/>
        </authorList>
    </citation>
    <scope>NUCLEOTIDE SEQUENCE [LARGE SCALE GENOMIC DNA]</scope>
    <source>
        <strain evidence="3">UoL-WK</strain>
    </source>
</reference>
<comment type="caution">
    <text evidence="3">The sequence shown here is derived from an EMBL/GenBank/DDBJ whole genome shotgun (WGS) entry which is preliminary data.</text>
</comment>
<dbReference type="Proteomes" id="UP000285301">
    <property type="component" value="Unassembled WGS sequence"/>
</dbReference>
<evidence type="ECO:0000313" key="4">
    <source>
        <dbReference type="Proteomes" id="UP000285301"/>
    </source>
</evidence>